<dbReference type="AlphaFoldDB" id="A0A9P6T927"/>
<evidence type="ECO:0000256" key="1">
    <source>
        <dbReference type="SAM" id="MobiDB-lite"/>
    </source>
</evidence>
<feature type="compositionally biased region" description="Low complexity" evidence="1">
    <location>
        <begin position="224"/>
        <end position="238"/>
    </location>
</feature>
<proteinExistence type="predicted"/>
<keyword evidence="3" id="KW-1185">Reference proteome</keyword>
<organism evidence="2 3">
    <name type="scientific">Cronartium quercuum f. sp. fusiforme G11</name>
    <dbReference type="NCBI Taxonomy" id="708437"/>
    <lineage>
        <taxon>Eukaryota</taxon>
        <taxon>Fungi</taxon>
        <taxon>Dikarya</taxon>
        <taxon>Basidiomycota</taxon>
        <taxon>Pucciniomycotina</taxon>
        <taxon>Pucciniomycetes</taxon>
        <taxon>Pucciniales</taxon>
        <taxon>Coleosporiaceae</taxon>
        <taxon>Cronartium</taxon>
    </lineage>
</organism>
<dbReference type="OrthoDB" id="10515152at2759"/>
<comment type="caution">
    <text evidence="2">The sequence shown here is derived from an EMBL/GenBank/DDBJ whole genome shotgun (WGS) entry which is preliminary data.</text>
</comment>
<dbReference type="EMBL" id="MU167311">
    <property type="protein sequence ID" value="KAG0143752.1"/>
    <property type="molecule type" value="Genomic_DNA"/>
</dbReference>
<accession>A0A9P6T927</accession>
<evidence type="ECO:0000313" key="2">
    <source>
        <dbReference type="EMBL" id="KAG0143752.1"/>
    </source>
</evidence>
<feature type="region of interest" description="Disordered" evidence="1">
    <location>
        <begin position="194"/>
        <end position="282"/>
    </location>
</feature>
<reference evidence="2" key="1">
    <citation type="submission" date="2013-11" db="EMBL/GenBank/DDBJ databases">
        <title>Genome sequence of the fusiform rust pathogen reveals effectors for host alternation and coevolution with pine.</title>
        <authorList>
            <consortium name="DOE Joint Genome Institute"/>
            <person name="Smith K."/>
            <person name="Pendleton A."/>
            <person name="Kubisiak T."/>
            <person name="Anderson C."/>
            <person name="Salamov A."/>
            <person name="Aerts A."/>
            <person name="Riley R."/>
            <person name="Clum A."/>
            <person name="Lindquist E."/>
            <person name="Ence D."/>
            <person name="Campbell M."/>
            <person name="Kronenberg Z."/>
            <person name="Feau N."/>
            <person name="Dhillon B."/>
            <person name="Hamelin R."/>
            <person name="Burleigh J."/>
            <person name="Smith J."/>
            <person name="Yandell M."/>
            <person name="Nelson C."/>
            <person name="Grigoriev I."/>
            <person name="Davis J."/>
        </authorList>
    </citation>
    <scope>NUCLEOTIDE SEQUENCE</scope>
    <source>
        <strain evidence="2">G11</strain>
    </source>
</reference>
<gene>
    <name evidence="2" type="ORF">CROQUDRAFT_717009</name>
</gene>
<sequence length="472" mass="53052">MATLSSHRRRLPSCKLRRVLSPSHRRCSSDHGPSTFVDLNQNVTPSTIKAVLRKTRSEGRLLKDLVLGTTPWTDGYMPITTESGFQSEDDDSSEFISLEACEDDTWTEIVIREKSIYKREELPAGSISNSGNRPTSPLKKYFTEKMLDPIQEVEDSRSYQNSIIDHKRSYSCGSIITDGGVFRNLGDLGLVEPPSSHRCRPWQQALQKGTPSKPYAQATGYLTSKSRSPQNSSSSHGSIDNYLNDKENHTKHVSRPGSPQPAPNPDWNSLRLEENTNETPTSIRIINEKESLEEESFNLKNLPRPDPFQPSSTPYLSHRTLTKDNRNISDFICSSTPESTLYSPISQAVSPISSSNDENQNYNLISDTKKSSIRDPIPSGLKFTTRLPLKTSTSSSNLQNLRYSTDSGKLIESGTHLNPKNQNFTYCNWKSKDLLNDQNSDENINDIENRPEVVMSGLMKLMNQTERRVSSL</sequence>
<evidence type="ECO:0000313" key="3">
    <source>
        <dbReference type="Proteomes" id="UP000886653"/>
    </source>
</evidence>
<protein>
    <submittedName>
        <fullName evidence="2">Uncharacterized protein</fullName>
    </submittedName>
</protein>
<dbReference type="Proteomes" id="UP000886653">
    <property type="component" value="Unassembled WGS sequence"/>
</dbReference>
<name>A0A9P6T927_9BASI</name>